<name>A0A1H0IPF4_9ACTN</name>
<dbReference type="STRING" id="1090615.SAMN04515671_0581"/>
<dbReference type="EMBL" id="LT629710">
    <property type="protein sequence ID" value="SDO32931.1"/>
    <property type="molecule type" value="Genomic_DNA"/>
</dbReference>
<feature type="compositionally biased region" description="Polar residues" evidence="1">
    <location>
        <begin position="530"/>
        <end position="546"/>
    </location>
</feature>
<organism evidence="3 4">
    <name type="scientific">Nakamurella panacisegetis</name>
    <dbReference type="NCBI Taxonomy" id="1090615"/>
    <lineage>
        <taxon>Bacteria</taxon>
        <taxon>Bacillati</taxon>
        <taxon>Actinomycetota</taxon>
        <taxon>Actinomycetes</taxon>
        <taxon>Nakamurellales</taxon>
        <taxon>Nakamurellaceae</taxon>
        <taxon>Nakamurella</taxon>
    </lineage>
</organism>
<dbReference type="Pfam" id="PF14403">
    <property type="entry name" value="CP_ATPgrasp_2"/>
    <property type="match status" value="1"/>
</dbReference>
<dbReference type="Gene3D" id="3.40.50.11290">
    <property type="match status" value="1"/>
</dbReference>
<keyword evidence="4" id="KW-1185">Reference proteome</keyword>
<dbReference type="PANTHER" id="PTHR34595:SF7">
    <property type="entry name" value="SLL1039 PROTEIN"/>
    <property type="match status" value="1"/>
</dbReference>
<dbReference type="InterPro" id="IPR051680">
    <property type="entry name" value="ATP-dep_Glu-Cys_Ligase-2"/>
</dbReference>
<dbReference type="Gene3D" id="3.30.1490.270">
    <property type="match status" value="1"/>
</dbReference>
<feature type="region of interest" description="Disordered" evidence="1">
    <location>
        <begin position="509"/>
        <end position="573"/>
    </location>
</feature>
<accession>A0A1H0IPF4</accession>
<gene>
    <name evidence="3" type="ORF">SAMN04515671_0581</name>
</gene>
<feature type="compositionally biased region" description="Basic and acidic residues" evidence="1">
    <location>
        <begin position="512"/>
        <end position="526"/>
    </location>
</feature>
<reference evidence="3 4" key="1">
    <citation type="submission" date="2016-10" db="EMBL/GenBank/DDBJ databases">
        <authorList>
            <person name="de Groot N.N."/>
        </authorList>
    </citation>
    <scope>NUCLEOTIDE SEQUENCE [LARGE SCALE GENOMIC DNA]</scope>
    <source>
        <strain evidence="4">P4-7,KCTC 19426,CECT 7604</strain>
    </source>
</reference>
<dbReference type="Proteomes" id="UP000198741">
    <property type="component" value="Chromosome I"/>
</dbReference>
<dbReference type="PANTHER" id="PTHR34595">
    <property type="entry name" value="BLR5612 PROTEIN"/>
    <property type="match status" value="1"/>
</dbReference>
<sequence length="605" mass="66173">MTAKHVEPTVRAMADLFQDYPFGRAWDEMFSGPGVIRPAYESVHAALQTLSAADLKARADIMGRTFLDQGITFALGGVERPFPLDLIPRIVTAQEWKVVQTGVPQRVRALEAFLADCYGPGQIFQDGVVPRRLVTTSPHFHRQVAGMNNQDGARIVISGVDLIRDEHGAFRVLEDNVRVPSGVSYVLENRQAVSQVLSEAGGDQQIRSVAEYPGRLLAALRAVSPSNVTDPTVVVLTPGVYNSAYFEHTLLAREMGVELVEGRDLICRNNRVFVRTTGGEMPVHVIYRRLDDEFLDPMQFRLDSMLGSPGLINAARAGNLTIANAVGNGIADDKLVYTYVPDIIRYYLREEPILLNVDTYRMEEPDHLAYALEHLAELVIKPVDGSGGKGIVIGSQADASTLAKARQAILENPRGWIAQREIALSTVPTLIGDKIRPRHVDLRPFAVNDGHSVWVLPGGLTRVALPEGELVVNSSQGGGSKDTWVLAAPESRHVEPPLQVQADLPADIADSDYDHDHDHDHDHDEFNPAGSPSPSHWQESAAQSTGAFFFDPPVTPDDGGSALRHQQGQQQQAAPHLRLAEGSDAHLRRSEINRMENHTAGGLPC</sequence>
<dbReference type="SUPFAM" id="SSF56059">
    <property type="entry name" value="Glutathione synthetase ATP-binding domain-like"/>
    <property type="match status" value="1"/>
</dbReference>
<evidence type="ECO:0000313" key="4">
    <source>
        <dbReference type="Proteomes" id="UP000198741"/>
    </source>
</evidence>
<evidence type="ECO:0000313" key="3">
    <source>
        <dbReference type="EMBL" id="SDO32931.1"/>
    </source>
</evidence>
<proteinExistence type="predicted"/>
<evidence type="ECO:0000256" key="1">
    <source>
        <dbReference type="SAM" id="MobiDB-lite"/>
    </source>
</evidence>
<dbReference type="InterPro" id="IPR025841">
    <property type="entry name" value="CP_ATPgrasp_2"/>
</dbReference>
<dbReference type="AlphaFoldDB" id="A0A1H0IPF4"/>
<protein>
    <submittedName>
        <fullName evidence="3">Uncharacterized conserved protein, circularly permuted ATPgrasp superfamily</fullName>
    </submittedName>
</protein>
<evidence type="ECO:0000259" key="2">
    <source>
        <dbReference type="Pfam" id="PF14403"/>
    </source>
</evidence>
<feature type="domain" description="Circularly permuted ATP-grasp type 2" evidence="2">
    <location>
        <begin position="88"/>
        <end position="464"/>
    </location>
</feature>